<protein>
    <submittedName>
        <fullName evidence="1">Uncharacterized protein</fullName>
    </submittedName>
</protein>
<evidence type="ECO:0000313" key="1">
    <source>
        <dbReference type="EMBL" id="TYA10745.1"/>
    </source>
</evidence>
<evidence type="ECO:0000313" key="2">
    <source>
        <dbReference type="Proteomes" id="UP000325218"/>
    </source>
</evidence>
<comment type="caution">
    <text evidence="1">The sequence shown here is derived from an EMBL/GenBank/DDBJ whole genome shotgun (WGS) entry which is preliminary data.</text>
</comment>
<sequence>MGEARLKFIAEVINPARMEAVKLFNEHIKSNKNEWLNEFISHFCRFCVQIADEQKRGAKGKIAHFTYSLLRTQLQQDQGLFLVEATDATWLLDRTPIKSIYEVNWVMKPLFWMEEIWAQRLKEQSHIYAGKVTPVDFEKFRLQEARIIHEVVSALIRAALPVAVETQEYAAVDKEDTFEIRVGGYMDWSEKVFESRTEPEGNN</sequence>
<gene>
    <name evidence="1" type="ORF">FRY98_23465</name>
</gene>
<organism evidence="1 2">
    <name type="scientific">Paenibacillus faecis</name>
    <dbReference type="NCBI Taxonomy" id="862114"/>
    <lineage>
        <taxon>Bacteria</taxon>
        <taxon>Bacillati</taxon>
        <taxon>Bacillota</taxon>
        <taxon>Bacilli</taxon>
        <taxon>Bacillales</taxon>
        <taxon>Paenibacillaceae</taxon>
        <taxon>Paenibacillus</taxon>
    </lineage>
</organism>
<dbReference type="EMBL" id="VSDO01000005">
    <property type="protein sequence ID" value="TYA10745.1"/>
    <property type="molecule type" value="Genomic_DNA"/>
</dbReference>
<dbReference type="AlphaFoldDB" id="A0A5D0CNC2"/>
<reference evidence="1 2" key="1">
    <citation type="submission" date="2019-08" db="EMBL/GenBank/DDBJ databases">
        <title>Genome sequencing of Paenibacillus faecis DSM 23593(T).</title>
        <authorList>
            <person name="Kook J.-K."/>
            <person name="Park S.-N."/>
            <person name="Lim Y.K."/>
        </authorList>
    </citation>
    <scope>NUCLEOTIDE SEQUENCE [LARGE SCALE GENOMIC DNA]</scope>
    <source>
        <strain evidence="1 2">DSM 23593</strain>
    </source>
</reference>
<keyword evidence="2" id="KW-1185">Reference proteome</keyword>
<accession>A0A5D0CNC2</accession>
<dbReference type="OrthoDB" id="2536801at2"/>
<proteinExistence type="predicted"/>
<dbReference type="RefSeq" id="WP_148456697.1">
    <property type="nucleotide sequence ID" value="NZ_VSDO01000005.1"/>
</dbReference>
<name>A0A5D0CNC2_9BACL</name>
<dbReference type="Proteomes" id="UP000325218">
    <property type="component" value="Unassembled WGS sequence"/>
</dbReference>